<feature type="non-terminal residue" evidence="5">
    <location>
        <position position="1"/>
    </location>
</feature>
<feature type="non-terminal residue" evidence="5">
    <location>
        <position position="115"/>
    </location>
</feature>
<keyword evidence="6" id="KW-1185">Reference proteome</keyword>
<proteinExistence type="predicted"/>
<evidence type="ECO:0000256" key="3">
    <source>
        <dbReference type="PROSITE-ProRule" id="PRU00175"/>
    </source>
</evidence>
<dbReference type="PANTHER" id="PTHR16450:SF1">
    <property type="entry name" value="PROTEIN CBG12045"/>
    <property type="match status" value="1"/>
</dbReference>
<dbReference type="PROSITE" id="PS50089">
    <property type="entry name" value="ZF_RING_2"/>
    <property type="match status" value="1"/>
</dbReference>
<dbReference type="InterPro" id="IPR013083">
    <property type="entry name" value="Znf_RING/FYVE/PHD"/>
</dbReference>
<dbReference type="Proteomes" id="UP001432027">
    <property type="component" value="Unassembled WGS sequence"/>
</dbReference>
<reference evidence="5" key="1">
    <citation type="submission" date="2023-10" db="EMBL/GenBank/DDBJ databases">
        <title>Genome assembly of Pristionchus species.</title>
        <authorList>
            <person name="Yoshida K."/>
            <person name="Sommer R.J."/>
        </authorList>
    </citation>
    <scope>NUCLEOTIDE SEQUENCE</scope>
    <source>
        <strain evidence="5">RS0144</strain>
    </source>
</reference>
<keyword evidence="1 3" id="KW-0863">Zinc-finger</keyword>
<keyword evidence="2" id="KW-0862">Zinc</keyword>
<dbReference type="AlphaFoldDB" id="A0AAV5SKC4"/>
<keyword evidence="1 3" id="KW-0479">Metal-binding</keyword>
<dbReference type="EMBL" id="BTSX01000001">
    <property type="protein sequence ID" value="GMS81839.1"/>
    <property type="molecule type" value="Genomic_DNA"/>
</dbReference>
<accession>A0AAV5SKC4</accession>
<feature type="domain" description="RING-type" evidence="4">
    <location>
        <begin position="55"/>
        <end position="99"/>
    </location>
</feature>
<name>A0AAV5SKC4_9BILA</name>
<gene>
    <name evidence="5" type="ORF">PENTCL1PPCAC_4014</name>
</gene>
<organism evidence="5 6">
    <name type="scientific">Pristionchus entomophagus</name>
    <dbReference type="NCBI Taxonomy" id="358040"/>
    <lineage>
        <taxon>Eukaryota</taxon>
        <taxon>Metazoa</taxon>
        <taxon>Ecdysozoa</taxon>
        <taxon>Nematoda</taxon>
        <taxon>Chromadorea</taxon>
        <taxon>Rhabditida</taxon>
        <taxon>Rhabditina</taxon>
        <taxon>Diplogasteromorpha</taxon>
        <taxon>Diplogasteroidea</taxon>
        <taxon>Neodiplogasteridae</taxon>
        <taxon>Pristionchus</taxon>
    </lineage>
</organism>
<dbReference type="Gene3D" id="3.30.40.10">
    <property type="entry name" value="Zinc/RING finger domain, C3HC4 (zinc finger)"/>
    <property type="match status" value="1"/>
</dbReference>
<protein>
    <recommendedName>
        <fullName evidence="4">RING-type domain-containing protein</fullName>
    </recommendedName>
</protein>
<dbReference type="InterPro" id="IPR001841">
    <property type="entry name" value="Znf_RING"/>
</dbReference>
<evidence type="ECO:0000259" key="4">
    <source>
        <dbReference type="PROSITE" id="PS50089"/>
    </source>
</evidence>
<dbReference type="SMART" id="SM00184">
    <property type="entry name" value="RING"/>
    <property type="match status" value="1"/>
</dbReference>
<evidence type="ECO:0000313" key="6">
    <source>
        <dbReference type="Proteomes" id="UP001432027"/>
    </source>
</evidence>
<dbReference type="PANTHER" id="PTHR16450">
    <property type="entry name" value="RING FINGER PROTEIN 186"/>
    <property type="match status" value="1"/>
</dbReference>
<dbReference type="SUPFAM" id="SSF57850">
    <property type="entry name" value="RING/U-box"/>
    <property type="match status" value="1"/>
</dbReference>
<dbReference type="GO" id="GO:0008270">
    <property type="term" value="F:zinc ion binding"/>
    <property type="evidence" value="ECO:0007669"/>
    <property type="project" value="UniProtKB-KW"/>
</dbReference>
<evidence type="ECO:0000313" key="5">
    <source>
        <dbReference type="EMBL" id="GMS81839.1"/>
    </source>
</evidence>
<comment type="caution">
    <text evidence="5">The sequence shown here is derived from an EMBL/GenBank/DDBJ whole genome shotgun (WGS) entry which is preliminary data.</text>
</comment>
<evidence type="ECO:0000256" key="2">
    <source>
        <dbReference type="ARBA" id="ARBA00022833"/>
    </source>
</evidence>
<dbReference type="Pfam" id="PF14634">
    <property type="entry name" value="zf-RING_5"/>
    <property type="match status" value="1"/>
</dbReference>
<sequence>NDAVYAFAGARNNTAVNIPRTDAGSALTKRQKEKQIIELRAREEGGRPLSYSRRCGICFAAHPRVRAVLVVLVACGHTLCLACTLQLENSGILPCPFCRETTRFVKLYEQIGEEE</sequence>
<evidence type="ECO:0000256" key="1">
    <source>
        <dbReference type="ARBA" id="ARBA00022771"/>
    </source>
</evidence>